<dbReference type="Gene3D" id="2.40.160.20">
    <property type="match status" value="1"/>
</dbReference>
<evidence type="ECO:0000313" key="4">
    <source>
        <dbReference type="Proteomes" id="UP001302806"/>
    </source>
</evidence>
<comment type="similarity">
    <text evidence="1">Belongs to the UPF0311 family.</text>
</comment>
<accession>A0ABY9XUA5</accession>
<protein>
    <recommendedName>
        <fullName evidence="1">UPF0311 protein RHP51_00225</fullName>
    </recommendedName>
</protein>
<name>A0ABY9XUA5_9FLAO</name>
<dbReference type="PANTHER" id="PTHR37315">
    <property type="entry name" value="UPF0311 PROTEIN BLR7842"/>
    <property type="match status" value="1"/>
</dbReference>
<dbReference type="Proteomes" id="UP001302806">
    <property type="component" value="Chromosome"/>
</dbReference>
<proteinExistence type="inferred from homology"/>
<dbReference type="PANTHER" id="PTHR37315:SF1">
    <property type="entry name" value="UPF0311 PROTEIN BLR7842"/>
    <property type="match status" value="1"/>
</dbReference>
<dbReference type="HAMAP" id="MF_00775">
    <property type="entry name" value="UPF0311"/>
    <property type="match status" value="1"/>
</dbReference>
<feature type="signal peptide" evidence="2">
    <location>
        <begin position="1"/>
        <end position="22"/>
    </location>
</feature>
<dbReference type="Pfam" id="PF11578">
    <property type="entry name" value="DUF3237"/>
    <property type="match status" value="1"/>
</dbReference>
<sequence>MKGYNFIFKLLLGCILSFSCIAQEYIAPDLEFTCELKVTIDQPIKLGETPRGERVIIPITGGTFEVLKLKGNVLKGGADYQYISMNGQRTELDAIYTIKTDDNVLIQVRNVGLLYITKDSEESSSLGSSDIYFRTAPKFEAPINSKYAWMNNAIFICKPVGKKDYISIQVWKVL</sequence>
<evidence type="ECO:0000313" key="3">
    <source>
        <dbReference type="EMBL" id="WNH09224.1"/>
    </source>
</evidence>
<keyword evidence="2" id="KW-0732">Signal</keyword>
<reference evidence="3 4" key="1">
    <citation type="submission" date="2023-09" db="EMBL/GenBank/DDBJ databases">
        <title>Thalassobella suaedae gen. nov., sp. nov., a marine bacterium of the family Flavobacteriaceae isolated from a halophyte Suaeda japonica.</title>
        <authorList>
            <person name="Lee S.Y."/>
            <person name="Hwang C.Y."/>
        </authorList>
    </citation>
    <scope>NUCLEOTIDE SEQUENCE [LARGE SCALE GENOMIC DNA]</scope>
    <source>
        <strain evidence="3 4">HL-DH14</strain>
    </source>
</reference>
<feature type="chain" id="PRO_5045859519" description="UPF0311 protein RHP51_00225" evidence="2">
    <location>
        <begin position="23"/>
        <end position="174"/>
    </location>
</feature>
<dbReference type="InterPro" id="IPR020915">
    <property type="entry name" value="UPF0311"/>
</dbReference>
<evidence type="ECO:0000256" key="2">
    <source>
        <dbReference type="SAM" id="SignalP"/>
    </source>
</evidence>
<gene>
    <name evidence="3" type="ORF">RHP51_00225</name>
</gene>
<evidence type="ECO:0000256" key="1">
    <source>
        <dbReference type="HAMAP-Rule" id="MF_00775"/>
    </source>
</evidence>
<dbReference type="EMBL" id="CP134537">
    <property type="protein sequence ID" value="WNH09224.1"/>
    <property type="molecule type" value="Genomic_DNA"/>
</dbReference>
<dbReference type="PROSITE" id="PS51257">
    <property type="entry name" value="PROKAR_LIPOPROTEIN"/>
    <property type="match status" value="1"/>
</dbReference>
<dbReference type="RefSeq" id="WP_415865735.1">
    <property type="nucleotide sequence ID" value="NZ_CP134537.1"/>
</dbReference>
<organism evidence="3 4">
    <name type="scientific">Thalassobellus suaedae</name>
    <dbReference type="NCBI Taxonomy" id="3074124"/>
    <lineage>
        <taxon>Bacteria</taxon>
        <taxon>Pseudomonadati</taxon>
        <taxon>Bacteroidota</taxon>
        <taxon>Flavobacteriia</taxon>
        <taxon>Flavobacteriales</taxon>
        <taxon>Flavobacteriaceae</taxon>
        <taxon>Thalassobellus</taxon>
    </lineage>
</organism>